<dbReference type="AlphaFoldDB" id="A0A427A559"/>
<dbReference type="EMBL" id="AMZH03003741">
    <property type="protein sequence ID" value="RRT71334.1"/>
    <property type="molecule type" value="Genomic_DNA"/>
</dbReference>
<dbReference type="Proteomes" id="UP000287651">
    <property type="component" value="Unassembled WGS sequence"/>
</dbReference>
<name>A0A427A559_ENSVE</name>
<evidence type="ECO:0000313" key="1">
    <source>
        <dbReference type="EMBL" id="RRT71334.1"/>
    </source>
</evidence>
<accession>A0A427A559</accession>
<reference evidence="1 2" key="1">
    <citation type="journal article" date="2014" name="Agronomy (Basel)">
        <title>A Draft Genome Sequence for Ensete ventricosum, the Drought-Tolerant Tree Against Hunger.</title>
        <authorList>
            <person name="Harrison J."/>
            <person name="Moore K.A."/>
            <person name="Paszkiewicz K."/>
            <person name="Jones T."/>
            <person name="Grant M."/>
            <person name="Ambacheew D."/>
            <person name="Muzemil S."/>
            <person name="Studholme D.J."/>
        </authorList>
    </citation>
    <scope>NUCLEOTIDE SEQUENCE [LARGE SCALE GENOMIC DNA]</scope>
</reference>
<comment type="caution">
    <text evidence="1">The sequence shown here is derived from an EMBL/GenBank/DDBJ whole genome shotgun (WGS) entry which is preliminary data.</text>
</comment>
<organism evidence="1 2">
    <name type="scientific">Ensete ventricosum</name>
    <name type="common">Abyssinian banana</name>
    <name type="synonym">Musa ensete</name>
    <dbReference type="NCBI Taxonomy" id="4639"/>
    <lineage>
        <taxon>Eukaryota</taxon>
        <taxon>Viridiplantae</taxon>
        <taxon>Streptophyta</taxon>
        <taxon>Embryophyta</taxon>
        <taxon>Tracheophyta</taxon>
        <taxon>Spermatophyta</taxon>
        <taxon>Magnoliopsida</taxon>
        <taxon>Liliopsida</taxon>
        <taxon>Zingiberales</taxon>
        <taxon>Musaceae</taxon>
        <taxon>Ensete</taxon>
    </lineage>
</organism>
<sequence length="150" mass="16322">MTGSFPLAVRDSDLSQPSPPRWDLCKLETLVFFLWSVNSSVGRLQGTSDVPLVLSIDVPLMTSYVGISCMSGGEVGSVGCSDAKALTGIEEADVGRPPPTFGRPRIKLMLTIFAKPTMSHDDQLTKHKNEVLTHTPRSWIEARLDQPLLG</sequence>
<proteinExistence type="predicted"/>
<gene>
    <name evidence="1" type="ORF">B296_00026443</name>
</gene>
<protein>
    <submittedName>
        <fullName evidence="1">Uncharacterized protein</fullName>
    </submittedName>
</protein>
<evidence type="ECO:0000313" key="2">
    <source>
        <dbReference type="Proteomes" id="UP000287651"/>
    </source>
</evidence>